<protein>
    <submittedName>
        <fullName evidence="2">Uncharacterized protein</fullName>
    </submittedName>
</protein>
<dbReference type="Gramene" id="Mp4g23550.1">
    <property type="protein sequence ID" value="Mp4g23550.1.cds1"/>
    <property type="gene ID" value="Mp4g23550"/>
</dbReference>
<dbReference type="Proteomes" id="UP000244005">
    <property type="component" value="Unassembled WGS sequence"/>
</dbReference>
<keyword evidence="3" id="KW-1185">Reference proteome</keyword>
<proteinExistence type="predicted"/>
<organism evidence="2 3">
    <name type="scientific">Marchantia polymorpha</name>
    <name type="common">Common liverwort</name>
    <name type="synonym">Marchantia aquatica</name>
    <dbReference type="NCBI Taxonomy" id="3197"/>
    <lineage>
        <taxon>Eukaryota</taxon>
        <taxon>Viridiplantae</taxon>
        <taxon>Streptophyta</taxon>
        <taxon>Embryophyta</taxon>
        <taxon>Marchantiophyta</taxon>
        <taxon>Marchantiopsida</taxon>
        <taxon>Marchantiidae</taxon>
        <taxon>Marchantiales</taxon>
        <taxon>Marchantiaceae</taxon>
        <taxon>Marchantia</taxon>
    </lineage>
</organism>
<dbReference type="EMBL" id="KZ772692">
    <property type="protein sequence ID" value="PTQ44468.1"/>
    <property type="molecule type" value="Genomic_DNA"/>
</dbReference>
<gene>
    <name evidence="2" type="ORF">MARPO_0020s0118</name>
</gene>
<sequence length="145" mass="15799">MRFFLPVLARRSSLSKNRNTSKGDGPALTLASSVALGGPTEGGHGMPTKQRWRSGSTRLSIVRGPPSSAGCLRPKTRRTHRRLRPRGFFHALRSPSQGGRPRTMAVSSRAPVLTSRSPVSSVDDLDFLHPHRTKIPHANALVLHV</sequence>
<evidence type="ECO:0000256" key="1">
    <source>
        <dbReference type="SAM" id="MobiDB-lite"/>
    </source>
</evidence>
<evidence type="ECO:0000313" key="2">
    <source>
        <dbReference type="EMBL" id="PTQ44468.1"/>
    </source>
</evidence>
<evidence type="ECO:0000313" key="3">
    <source>
        <dbReference type="Proteomes" id="UP000244005"/>
    </source>
</evidence>
<feature type="compositionally biased region" description="Basic residues" evidence="1">
    <location>
        <begin position="74"/>
        <end position="84"/>
    </location>
</feature>
<dbReference type="AlphaFoldDB" id="A0A2R6XED9"/>
<name>A0A2R6XED9_MARPO</name>
<accession>A0A2R6XED9</accession>
<feature type="region of interest" description="Disordered" evidence="1">
    <location>
        <begin position="14"/>
        <end position="84"/>
    </location>
</feature>
<reference evidence="3" key="1">
    <citation type="journal article" date="2017" name="Cell">
        <title>Insights into land plant evolution garnered from the Marchantia polymorpha genome.</title>
        <authorList>
            <person name="Bowman J.L."/>
            <person name="Kohchi T."/>
            <person name="Yamato K.T."/>
            <person name="Jenkins J."/>
            <person name="Shu S."/>
            <person name="Ishizaki K."/>
            <person name="Yamaoka S."/>
            <person name="Nishihama R."/>
            <person name="Nakamura Y."/>
            <person name="Berger F."/>
            <person name="Adam C."/>
            <person name="Aki S.S."/>
            <person name="Althoff F."/>
            <person name="Araki T."/>
            <person name="Arteaga-Vazquez M.A."/>
            <person name="Balasubrmanian S."/>
            <person name="Barry K."/>
            <person name="Bauer D."/>
            <person name="Boehm C.R."/>
            <person name="Briginshaw L."/>
            <person name="Caballero-Perez J."/>
            <person name="Catarino B."/>
            <person name="Chen F."/>
            <person name="Chiyoda S."/>
            <person name="Chovatia M."/>
            <person name="Davies K.M."/>
            <person name="Delmans M."/>
            <person name="Demura T."/>
            <person name="Dierschke T."/>
            <person name="Dolan L."/>
            <person name="Dorantes-Acosta A.E."/>
            <person name="Eklund D.M."/>
            <person name="Florent S.N."/>
            <person name="Flores-Sandoval E."/>
            <person name="Fujiyama A."/>
            <person name="Fukuzawa H."/>
            <person name="Galik B."/>
            <person name="Grimanelli D."/>
            <person name="Grimwood J."/>
            <person name="Grossniklaus U."/>
            <person name="Hamada T."/>
            <person name="Haseloff J."/>
            <person name="Hetherington A.J."/>
            <person name="Higo A."/>
            <person name="Hirakawa Y."/>
            <person name="Hundley H.N."/>
            <person name="Ikeda Y."/>
            <person name="Inoue K."/>
            <person name="Inoue S.I."/>
            <person name="Ishida S."/>
            <person name="Jia Q."/>
            <person name="Kakita M."/>
            <person name="Kanazawa T."/>
            <person name="Kawai Y."/>
            <person name="Kawashima T."/>
            <person name="Kennedy M."/>
            <person name="Kinose K."/>
            <person name="Kinoshita T."/>
            <person name="Kohara Y."/>
            <person name="Koide E."/>
            <person name="Komatsu K."/>
            <person name="Kopischke S."/>
            <person name="Kubo M."/>
            <person name="Kyozuka J."/>
            <person name="Lagercrantz U."/>
            <person name="Lin S.S."/>
            <person name="Lindquist E."/>
            <person name="Lipzen A.M."/>
            <person name="Lu C.W."/>
            <person name="De Luna E."/>
            <person name="Martienssen R.A."/>
            <person name="Minamino N."/>
            <person name="Mizutani M."/>
            <person name="Mizutani M."/>
            <person name="Mochizuki N."/>
            <person name="Monte I."/>
            <person name="Mosher R."/>
            <person name="Nagasaki H."/>
            <person name="Nakagami H."/>
            <person name="Naramoto S."/>
            <person name="Nishitani K."/>
            <person name="Ohtani M."/>
            <person name="Okamoto T."/>
            <person name="Okumura M."/>
            <person name="Phillips J."/>
            <person name="Pollak B."/>
            <person name="Reinders A."/>
            <person name="Rovekamp M."/>
            <person name="Sano R."/>
            <person name="Sawa S."/>
            <person name="Schmid M.W."/>
            <person name="Shirakawa M."/>
            <person name="Solano R."/>
            <person name="Spunde A."/>
            <person name="Suetsugu N."/>
            <person name="Sugano S."/>
            <person name="Sugiyama A."/>
            <person name="Sun R."/>
            <person name="Suzuki Y."/>
            <person name="Takenaka M."/>
            <person name="Takezawa D."/>
            <person name="Tomogane H."/>
            <person name="Tsuzuki M."/>
            <person name="Ueda T."/>
            <person name="Umeda M."/>
            <person name="Ward J.M."/>
            <person name="Watanabe Y."/>
            <person name="Yazaki K."/>
            <person name="Yokoyama R."/>
            <person name="Yoshitake Y."/>
            <person name="Yotsui I."/>
            <person name="Zachgo S."/>
            <person name="Schmutz J."/>
        </authorList>
    </citation>
    <scope>NUCLEOTIDE SEQUENCE [LARGE SCALE GENOMIC DNA]</scope>
    <source>
        <strain evidence="3">Tak-1</strain>
    </source>
</reference>